<dbReference type="Pfam" id="PF00392">
    <property type="entry name" value="GntR"/>
    <property type="match status" value="1"/>
</dbReference>
<keyword evidence="1" id="KW-0805">Transcription regulation</keyword>
<protein>
    <submittedName>
        <fullName evidence="5">FCD domain-containing protein</fullName>
    </submittedName>
</protein>
<evidence type="ECO:0000256" key="2">
    <source>
        <dbReference type="ARBA" id="ARBA00023125"/>
    </source>
</evidence>
<gene>
    <name evidence="5" type="ORF">DM877_24380</name>
</gene>
<evidence type="ECO:0000313" key="5">
    <source>
        <dbReference type="EMBL" id="RXW26469.1"/>
    </source>
</evidence>
<dbReference type="PANTHER" id="PTHR43537:SF39">
    <property type="entry name" value="HTH-TYPE TRANSCRIPTIONAL REGULATOR MCBR"/>
    <property type="match status" value="1"/>
</dbReference>
<comment type="caution">
    <text evidence="5">The sequence shown here is derived from an EMBL/GenBank/DDBJ whole genome shotgun (WGS) entry which is preliminary data.</text>
</comment>
<keyword evidence="3" id="KW-0804">Transcription</keyword>
<dbReference type="InterPro" id="IPR036390">
    <property type="entry name" value="WH_DNA-bd_sf"/>
</dbReference>
<evidence type="ECO:0000259" key="4">
    <source>
        <dbReference type="PROSITE" id="PS50949"/>
    </source>
</evidence>
<dbReference type="Gene3D" id="1.10.10.10">
    <property type="entry name" value="Winged helix-like DNA-binding domain superfamily/Winged helix DNA-binding domain"/>
    <property type="match status" value="1"/>
</dbReference>
<sequence>MIDDYKSFLKNPGNLPELISYSPSGRPSLTRRVEDRLKCALILGYLKPGDKLVTKNIADAMKMSVTPVRESLIRLSASSALALTPSHAFFVPIITSEQFNEYMRMRRLIEPELAEKAVLKMDANGFEECLSLCQKLRSAYERRDVYLAHQLNLTLRLKLYIYAGLPEFFKIVTQLWINLWPTLSYTFESDSEDKWPIFFSSLELALSNRDAGAAADAIRESLDKGLRIYLSLLTEQGE</sequence>
<evidence type="ECO:0000256" key="3">
    <source>
        <dbReference type="ARBA" id="ARBA00023163"/>
    </source>
</evidence>
<dbReference type="Proteomes" id="UP000290875">
    <property type="component" value="Unassembled WGS sequence"/>
</dbReference>
<dbReference type="SMART" id="SM00895">
    <property type="entry name" value="FCD"/>
    <property type="match status" value="1"/>
</dbReference>
<dbReference type="Gene3D" id="1.20.120.530">
    <property type="entry name" value="GntR ligand-binding domain-like"/>
    <property type="match status" value="1"/>
</dbReference>
<proteinExistence type="predicted"/>
<evidence type="ECO:0000313" key="6">
    <source>
        <dbReference type="Proteomes" id="UP000290875"/>
    </source>
</evidence>
<dbReference type="SUPFAM" id="SSF48008">
    <property type="entry name" value="GntR ligand-binding domain-like"/>
    <property type="match status" value="1"/>
</dbReference>
<accession>A0A4Q2E195</accession>
<dbReference type="RefSeq" id="WP_080940394.1">
    <property type="nucleotide sequence ID" value="NZ_QJSL01000033.1"/>
</dbReference>
<dbReference type="InterPro" id="IPR000524">
    <property type="entry name" value="Tscrpt_reg_HTH_GntR"/>
</dbReference>
<dbReference type="GO" id="GO:0003677">
    <property type="term" value="F:DNA binding"/>
    <property type="evidence" value="ECO:0007669"/>
    <property type="project" value="UniProtKB-KW"/>
</dbReference>
<dbReference type="InterPro" id="IPR008920">
    <property type="entry name" value="TF_FadR/GntR_C"/>
</dbReference>
<dbReference type="GO" id="GO:0003700">
    <property type="term" value="F:DNA-binding transcription factor activity"/>
    <property type="evidence" value="ECO:0007669"/>
    <property type="project" value="InterPro"/>
</dbReference>
<feature type="domain" description="HTH gntR-type" evidence="4">
    <location>
        <begin position="27"/>
        <end position="94"/>
    </location>
</feature>
<dbReference type="InterPro" id="IPR036388">
    <property type="entry name" value="WH-like_DNA-bd_sf"/>
</dbReference>
<dbReference type="SUPFAM" id="SSF46785">
    <property type="entry name" value="Winged helix' DNA-binding domain"/>
    <property type="match status" value="1"/>
</dbReference>
<evidence type="ECO:0000256" key="1">
    <source>
        <dbReference type="ARBA" id="ARBA00023015"/>
    </source>
</evidence>
<organism evidence="5 6">
    <name type="scientific">Enterobacter cloacae</name>
    <dbReference type="NCBI Taxonomy" id="550"/>
    <lineage>
        <taxon>Bacteria</taxon>
        <taxon>Pseudomonadati</taxon>
        <taxon>Pseudomonadota</taxon>
        <taxon>Gammaproteobacteria</taxon>
        <taxon>Enterobacterales</taxon>
        <taxon>Enterobacteriaceae</taxon>
        <taxon>Enterobacter</taxon>
        <taxon>Enterobacter cloacae complex</taxon>
    </lineage>
</organism>
<dbReference type="PANTHER" id="PTHR43537">
    <property type="entry name" value="TRANSCRIPTIONAL REGULATOR, GNTR FAMILY"/>
    <property type="match status" value="1"/>
</dbReference>
<reference evidence="5 6" key="1">
    <citation type="submission" date="2018-06" db="EMBL/GenBank/DDBJ databases">
        <title>Carbapenemase-producing Enterobacteriaceae present in wastewater treatment plant effluent and nearby surface waters in the US.</title>
        <authorList>
            <person name="Mathys D.A."/>
            <person name="Mollenkopf D.F."/>
            <person name="Feicht S.M."/>
            <person name="Adams R.J."/>
            <person name="Albers A.L."/>
            <person name="Grooters S.V."/>
            <person name="Stuever D.M."/>
            <person name="Daniels J.B."/>
            <person name="Wittum T.E."/>
        </authorList>
    </citation>
    <scope>NUCLEOTIDE SEQUENCE [LARGE SCALE GENOMIC DNA]</scope>
    <source>
        <strain evidence="5 6">GEO_4_Eff_A</strain>
    </source>
</reference>
<keyword evidence="2" id="KW-0238">DNA-binding</keyword>
<dbReference type="AlphaFoldDB" id="A0A4Q2E195"/>
<dbReference type="InterPro" id="IPR011711">
    <property type="entry name" value="GntR_C"/>
</dbReference>
<dbReference type="SMART" id="SM00345">
    <property type="entry name" value="HTH_GNTR"/>
    <property type="match status" value="1"/>
</dbReference>
<dbReference type="EMBL" id="QJSL01000033">
    <property type="protein sequence ID" value="RXW26469.1"/>
    <property type="molecule type" value="Genomic_DNA"/>
</dbReference>
<dbReference type="PROSITE" id="PS50949">
    <property type="entry name" value="HTH_GNTR"/>
    <property type="match status" value="1"/>
</dbReference>
<dbReference type="Pfam" id="PF07729">
    <property type="entry name" value="FCD"/>
    <property type="match status" value="1"/>
</dbReference>
<name>A0A4Q2E195_ENTCL</name>